<sequence>MLHHSRGSQTDRLVDREIKAQTVRFAGEEEGVLTPDAGQRSNGPDGGCNLVFDAANSFAMASNYGPVLRCCSAALALSLLPFASVMAPGRGRGHQPQSPCGQPCRPSPQRRRLIPERCNSGMQKQWTAFGCFGCLGRDGAGMMSRFEVVGRSEKLQCMPGALVCPTVDHGI</sequence>
<evidence type="ECO:0000313" key="2">
    <source>
        <dbReference type="Proteomes" id="UP000799767"/>
    </source>
</evidence>
<gene>
    <name evidence="1" type="ORF">BDY17DRAFT_165372</name>
</gene>
<keyword evidence="2" id="KW-1185">Reference proteome</keyword>
<accession>A0A6A6PRI2</accession>
<protein>
    <submittedName>
        <fullName evidence="1">Uncharacterized protein</fullName>
    </submittedName>
</protein>
<organism evidence="1 2">
    <name type="scientific">Neohortaea acidophila</name>
    <dbReference type="NCBI Taxonomy" id="245834"/>
    <lineage>
        <taxon>Eukaryota</taxon>
        <taxon>Fungi</taxon>
        <taxon>Dikarya</taxon>
        <taxon>Ascomycota</taxon>
        <taxon>Pezizomycotina</taxon>
        <taxon>Dothideomycetes</taxon>
        <taxon>Dothideomycetidae</taxon>
        <taxon>Mycosphaerellales</taxon>
        <taxon>Teratosphaeriaceae</taxon>
        <taxon>Neohortaea</taxon>
    </lineage>
</organism>
<name>A0A6A6PRI2_9PEZI</name>
<dbReference type="EMBL" id="MU001636">
    <property type="protein sequence ID" value="KAF2482738.1"/>
    <property type="molecule type" value="Genomic_DNA"/>
</dbReference>
<evidence type="ECO:0000313" key="1">
    <source>
        <dbReference type="EMBL" id="KAF2482738.1"/>
    </source>
</evidence>
<reference evidence="1" key="1">
    <citation type="journal article" date="2020" name="Stud. Mycol.">
        <title>101 Dothideomycetes genomes: a test case for predicting lifestyles and emergence of pathogens.</title>
        <authorList>
            <person name="Haridas S."/>
            <person name="Albert R."/>
            <person name="Binder M."/>
            <person name="Bloem J."/>
            <person name="Labutti K."/>
            <person name="Salamov A."/>
            <person name="Andreopoulos B."/>
            <person name="Baker S."/>
            <person name="Barry K."/>
            <person name="Bills G."/>
            <person name="Bluhm B."/>
            <person name="Cannon C."/>
            <person name="Castanera R."/>
            <person name="Culley D."/>
            <person name="Daum C."/>
            <person name="Ezra D."/>
            <person name="Gonzalez J."/>
            <person name="Henrissat B."/>
            <person name="Kuo A."/>
            <person name="Liang C."/>
            <person name="Lipzen A."/>
            <person name="Lutzoni F."/>
            <person name="Magnuson J."/>
            <person name="Mondo S."/>
            <person name="Nolan M."/>
            <person name="Ohm R."/>
            <person name="Pangilinan J."/>
            <person name="Park H.-J."/>
            <person name="Ramirez L."/>
            <person name="Alfaro M."/>
            <person name="Sun H."/>
            <person name="Tritt A."/>
            <person name="Yoshinaga Y."/>
            <person name="Zwiers L.-H."/>
            <person name="Turgeon B."/>
            <person name="Goodwin S."/>
            <person name="Spatafora J."/>
            <person name="Crous P."/>
            <person name="Grigoriev I."/>
        </authorList>
    </citation>
    <scope>NUCLEOTIDE SEQUENCE</scope>
    <source>
        <strain evidence="1">CBS 113389</strain>
    </source>
</reference>
<dbReference type="GeneID" id="54470758"/>
<proteinExistence type="predicted"/>
<dbReference type="Proteomes" id="UP000799767">
    <property type="component" value="Unassembled WGS sequence"/>
</dbReference>
<dbReference type="RefSeq" id="XP_033589308.1">
    <property type="nucleotide sequence ID" value="XM_033729756.1"/>
</dbReference>
<dbReference type="AlphaFoldDB" id="A0A6A6PRI2"/>